<feature type="compositionally biased region" description="Basic and acidic residues" evidence="1">
    <location>
        <begin position="32"/>
        <end position="42"/>
    </location>
</feature>
<evidence type="ECO:0000256" key="1">
    <source>
        <dbReference type="SAM" id="MobiDB-lite"/>
    </source>
</evidence>
<reference evidence="2" key="1">
    <citation type="submission" date="2021-03" db="EMBL/GenBank/DDBJ databases">
        <title>Streptomyces poriferae sp. nov., a novel marine sponge-derived Actinobacteria species with anti-MRSA activity.</title>
        <authorList>
            <person name="Sandoval-Powers M."/>
            <person name="Kralova S."/>
            <person name="Nguyen G.-S."/>
            <person name="Fawwal D."/>
            <person name="Degnes K."/>
            <person name="Klinkenberg G."/>
            <person name="Sletta H."/>
            <person name="Wentzel A."/>
            <person name="Liles M.R."/>
        </authorList>
    </citation>
    <scope>NUCLEOTIDE SEQUENCE</scope>
    <source>
        <strain evidence="2">DSM 41794</strain>
    </source>
</reference>
<accession>A0A939JHS3</accession>
<keyword evidence="3" id="KW-1185">Reference proteome</keyword>
<organism evidence="2 3">
    <name type="scientific">Streptomyces beijiangensis</name>
    <dbReference type="NCBI Taxonomy" id="163361"/>
    <lineage>
        <taxon>Bacteria</taxon>
        <taxon>Bacillati</taxon>
        <taxon>Actinomycetota</taxon>
        <taxon>Actinomycetes</taxon>
        <taxon>Kitasatosporales</taxon>
        <taxon>Streptomycetaceae</taxon>
        <taxon>Streptomyces</taxon>
    </lineage>
</organism>
<protein>
    <submittedName>
        <fullName evidence="2">Uncharacterized protein</fullName>
    </submittedName>
</protein>
<proteinExistence type="predicted"/>
<dbReference type="Proteomes" id="UP000664167">
    <property type="component" value="Unassembled WGS sequence"/>
</dbReference>
<name>A0A939JHS3_9ACTN</name>
<gene>
    <name evidence="2" type="ORF">J0695_11460</name>
</gene>
<dbReference type="AlphaFoldDB" id="A0A939JHS3"/>
<evidence type="ECO:0000313" key="2">
    <source>
        <dbReference type="EMBL" id="MBO0512420.1"/>
    </source>
</evidence>
<dbReference type="InterPro" id="IPR046200">
    <property type="entry name" value="DUF6233"/>
</dbReference>
<dbReference type="Pfam" id="PF19746">
    <property type="entry name" value="DUF6233"/>
    <property type="match status" value="1"/>
</dbReference>
<dbReference type="RefSeq" id="WP_206961813.1">
    <property type="nucleotide sequence ID" value="NZ_BAAAJJ010000002.1"/>
</dbReference>
<comment type="caution">
    <text evidence="2">The sequence shown here is derived from an EMBL/GenBank/DDBJ whole genome shotgun (WGS) entry which is preliminary data.</text>
</comment>
<dbReference type="EMBL" id="JAFLRJ010000099">
    <property type="protein sequence ID" value="MBO0512420.1"/>
    <property type="molecule type" value="Genomic_DNA"/>
</dbReference>
<feature type="region of interest" description="Disordered" evidence="1">
    <location>
        <begin position="32"/>
        <end position="53"/>
    </location>
</feature>
<evidence type="ECO:0000313" key="3">
    <source>
        <dbReference type="Proteomes" id="UP000664167"/>
    </source>
</evidence>
<sequence length="118" mass="12822">MFELPPDLPRLRVLEAWGHVYLRSIQEAIKAAEERERAEARKTPIPRPSAPPAPAAWVVDRSIGNLPPVVHGAEDCFARADDFGTRPTTPEAARRALTDGSVTACVVCRPDTALGIVD</sequence>